<reference evidence="1 2" key="1">
    <citation type="submission" date="2019-12" db="EMBL/GenBank/DDBJ databases">
        <title>Genomic-based taxomic classification of the family Erythrobacteraceae.</title>
        <authorList>
            <person name="Xu L."/>
        </authorList>
    </citation>
    <scope>NUCLEOTIDE SEQUENCE [LARGE SCALE GENOMIC DNA]</scope>
    <source>
        <strain evidence="1 2">MCCC 1A09962</strain>
    </source>
</reference>
<accession>A0A844ZEX7</accession>
<dbReference type="EMBL" id="WTYW01000001">
    <property type="protein sequence ID" value="MXO85833.1"/>
    <property type="molecule type" value="Genomic_DNA"/>
</dbReference>
<dbReference type="OrthoDB" id="7411176at2"/>
<protein>
    <submittedName>
        <fullName evidence="1">Uncharacterized protein</fullName>
    </submittedName>
</protein>
<dbReference type="Proteomes" id="UP000433104">
    <property type="component" value="Unassembled WGS sequence"/>
</dbReference>
<comment type="caution">
    <text evidence="1">The sequence shown here is derived from an EMBL/GenBank/DDBJ whole genome shotgun (WGS) entry which is preliminary data.</text>
</comment>
<name>A0A844ZEX7_9SPHN</name>
<sequence>MESNERLLRHELKNAQQETTALKGLVKRAADKLDQVVEEDCSDASVIDAHRTAERLRRAVDQP</sequence>
<proteinExistence type="predicted"/>
<keyword evidence="2" id="KW-1185">Reference proteome</keyword>
<evidence type="ECO:0000313" key="2">
    <source>
        <dbReference type="Proteomes" id="UP000433104"/>
    </source>
</evidence>
<dbReference type="AlphaFoldDB" id="A0A844ZEX7"/>
<gene>
    <name evidence="1" type="ORF">GRI38_07280</name>
</gene>
<dbReference type="RefSeq" id="WP_160682187.1">
    <property type="nucleotide sequence ID" value="NZ_WTYW01000001.1"/>
</dbReference>
<organism evidence="1 2">
    <name type="scientific">Parapontixanthobacter aurantiacus</name>
    <dbReference type="NCBI Taxonomy" id="1463599"/>
    <lineage>
        <taxon>Bacteria</taxon>
        <taxon>Pseudomonadati</taxon>
        <taxon>Pseudomonadota</taxon>
        <taxon>Alphaproteobacteria</taxon>
        <taxon>Sphingomonadales</taxon>
        <taxon>Erythrobacteraceae</taxon>
        <taxon>Parapontixanthobacter</taxon>
    </lineage>
</organism>
<evidence type="ECO:0000313" key="1">
    <source>
        <dbReference type="EMBL" id="MXO85833.1"/>
    </source>
</evidence>